<feature type="compositionally biased region" description="Gly residues" evidence="1">
    <location>
        <begin position="101"/>
        <end position="110"/>
    </location>
</feature>
<evidence type="ECO:0008006" key="4">
    <source>
        <dbReference type="Google" id="ProtNLM"/>
    </source>
</evidence>
<name>A0A0D9Z6L1_9ORYZ</name>
<dbReference type="HOGENOM" id="CLU_2188196_0_0_1"/>
<dbReference type="Proteomes" id="UP000026961">
    <property type="component" value="Chromosome 3"/>
</dbReference>
<evidence type="ECO:0000313" key="2">
    <source>
        <dbReference type="EnsemblPlants" id="OGLUM03G15820.1"/>
    </source>
</evidence>
<dbReference type="EnsemblPlants" id="OGLUM03G15820.1">
    <property type="protein sequence ID" value="OGLUM03G15820.1"/>
    <property type="gene ID" value="OGLUM03G15820"/>
</dbReference>
<keyword evidence="3" id="KW-1185">Reference proteome</keyword>
<reference evidence="2" key="2">
    <citation type="submission" date="2018-05" db="EMBL/GenBank/DDBJ databases">
        <title>OgluRS3 (Oryza glumaepatula Reference Sequence Version 3).</title>
        <authorList>
            <person name="Zhang J."/>
            <person name="Kudrna D."/>
            <person name="Lee S."/>
            <person name="Talag J."/>
            <person name="Welchert J."/>
            <person name="Wing R.A."/>
        </authorList>
    </citation>
    <scope>NUCLEOTIDE SEQUENCE [LARGE SCALE GENOMIC DNA]</scope>
</reference>
<dbReference type="Gramene" id="OGLUM03G15820.1">
    <property type="protein sequence ID" value="OGLUM03G15820.1"/>
    <property type="gene ID" value="OGLUM03G15820"/>
</dbReference>
<protein>
    <recommendedName>
        <fullName evidence="4">DUF834 domain-containing protein</fullName>
    </recommendedName>
</protein>
<feature type="region of interest" description="Disordered" evidence="1">
    <location>
        <begin position="80"/>
        <end position="119"/>
    </location>
</feature>
<dbReference type="AlphaFoldDB" id="A0A0D9Z6L1"/>
<proteinExistence type="predicted"/>
<sequence>MSGEVLDGLLGEGERARRGLSSPTSRRGGDLQSLLLPLRRLAAGCGDNCGGGCIRDGAGSTRTPAVDARLAACRGCGRVGDGSARTPAVEARSAGGRRDAGGGGHVGGDGSAKMLPAGS</sequence>
<organism evidence="2">
    <name type="scientific">Oryza glumipatula</name>
    <dbReference type="NCBI Taxonomy" id="40148"/>
    <lineage>
        <taxon>Eukaryota</taxon>
        <taxon>Viridiplantae</taxon>
        <taxon>Streptophyta</taxon>
        <taxon>Embryophyta</taxon>
        <taxon>Tracheophyta</taxon>
        <taxon>Spermatophyta</taxon>
        <taxon>Magnoliopsida</taxon>
        <taxon>Liliopsida</taxon>
        <taxon>Poales</taxon>
        <taxon>Poaceae</taxon>
        <taxon>BOP clade</taxon>
        <taxon>Oryzoideae</taxon>
        <taxon>Oryzeae</taxon>
        <taxon>Oryzinae</taxon>
        <taxon>Oryza</taxon>
    </lineage>
</organism>
<evidence type="ECO:0000256" key="1">
    <source>
        <dbReference type="SAM" id="MobiDB-lite"/>
    </source>
</evidence>
<evidence type="ECO:0000313" key="3">
    <source>
        <dbReference type="Proteomes" id="UP000026961"/>
    </source>
</evidence>
<reference evidence="2" key="1">
    <citation type="submission" date="2015-04" db="UniProtKB">
        <authorList>
            <consortium name="EnsemblPlants"/>
        </authorList>
    </citation>
    <scope>IDENTIFICATION</scope>
</reference>
<feature type="region of interest" description="Disordered" evidence="1">
    <location>
        <begin position="1"/>
        <end position="31"/>
    </location>
</feature>
<accession>A0A0D9Z6L1</accession>